<organism evidence="5 6">
    <name type="scientific">Streptomyces demainii</name>
    <dbReference type="NCBI Taxonomy" id="588122"/>
    <lineage>
        <taxon>Bacteria</taxon>
        <taxon>Bacillati</taxon>
        <taxon>Actinomycetota</taxon>
        <taxon>Actinomycetes</taxon>
        <taxon>Kitasatosporales</taxon>
        <taxon>Streptomycetaceae</taxon>
        <taxon>Streptomyces</taxon>
    </lineage>
</organism>
<keyword evidence="4" id="KW-0472">Membrane</keyword>
<evidence type="ECO:0000256" key="3">
    <source>
        <dbReference type="ARBA" id="ARBA00023121"/>
    </source>
</evidence>
<comment type="subcellular location">
    <subcellularLocation>
        <location evidence="1">Golgi apparatus membrane</location>
        <topology evidence="1">Peripheral membrane protein</topology>
        <orientation evidence="1">Cytoplasmic side</orientation>
    </subcellularLocation>
</comment>
<dbReference type="Pfam" id="PF05719">
    <property type="entry name" value="GPP34"/>
    <property type="match status" value="1"/>
</dbReference>
<dbReference type="InterPro" id="IPR038261">
    <property type="entry name" value="GPP34-like_sf"/>
</dbReference>
<keyword evidence="3" id="KW-0446">Lipid-binding</keyword>
<evidence type="ECO:0000256" key="4">
    <source>
        <dbReference type="ARBA" id="ARBA00023136"/>
    </source>
</evidence>
<dbReference type="Proteomes" id="UP001234880">
    <property type="component" value="Unassembled WGS sequence"/>
</dbReference>
<name>A0ABT9L1D6_9ACTN</name>
<dbReference type="InterPro" id="IPR008628">
    <property type="entry name" value="GPP34-like"/>
</dbReference>
<evidence type="ECO:0000313" key="5">
    <source>
        <dbReference type="EMBL" id="MDP9614523.1"/>
    </source>
</evidence>
<keyword evidence="2" id="KW-0333">Golgi apparatus</keyword>
<protein>
    <recommendedName>
        <fullName evidence="7">GPP34 family phosphoprotein</fullName>
    </recommendedName>
</protein>
<keyword evidence="6" id="KW-1185">Reference proteome</keyword>
<evidence type="ECO:0008006" key="7">
    <source>
        <dbReference type="Google" id="ProtNLM"/>
    </source>
</evidence>
<evidence type="ECO:0000313" key="6">
    <source>
        <dbReference type="Proteomes" id="UP001234880"/>
    </source>
</evidence>
<accession>A0ABT9L1D6</accession>
<sequence>MADMVEGRRPTGRPTVGGFPVPNGSLSLAASLYLLSYDPETGRPTGAHTALLVRAAALTELVQRGTLTDTDGSPCPVADALTGDQALDGLLELIGESRPRSWQIWVGHQPRLTEQAVRDQMVAAGYVRAKGRRVLGLFPAKEYTLERPEPVAAMREAAVRALHGGQPVAEVSERDAALVNLAAAGELRTVVTATDAKVRKDRILELGARCGGMGPVLEKVIAQVRTALAAAVVTTMLATTTAATTT</sequence>
<dbReference type="Gene3D" id="1.10.3630.10">
    <property type="entry name" value="yeast vps74-n-term truncation variant domain like"/>
    <property type="match status" value="1"/>
</dbReference>
<reference evidence="5 6" key="1">
    <citation type="submission" date="2023-07" db="EMBL/GenBank/DDBJ databases">
        <title>Sequencing the genomes of 1000 actinobacteria strains.</title>
        <authorList>
            <person name="Klenk H.-P."/>
        </authorList>
    </citation>
    <scope>NUCLEOTIDE SEQUENCE [LARGE SCALE GENOMIC DNA]</scope>
    <source>
        <strain evidence="5 6">DSM 41600</strain>
    </source>
</reference>
<dbReference type="EMBL" id="JAURUE010000002">
    <property type="protein sequence ID" value="MDP9614523.1"/>
    <property type="molecule type" value="Genomic_DNA"/>
</dbReference>
<evidence type="ECO:0000256" key="2">
    <source>
        <dbReference type="ARBA" id="ARBA00023034"/>
    </source>
</evidence>
<proteinExistence type="predicted"/>
<evidence type="ECO:0000256" key="1">
    <source>
        <dbReference type="ARBA" id="ARBA00004255"/>
    </source>
</evidence>
<gene>
    <name evidence="5" type="ORF">JOF35_006861</name>
</gene>
<comment type="caution">
    <text evidence="5">The sequence shown here is derived from an EMBL/GenBank/DDBJ whole genome shotgun (WGS) entry which is preliminary data.</text>
</comment>